<dbReference type="PROSITE" id="PS50157">
    <property type="entry name" value="ZINC_FINGER_C2H2_2"/>
    <property type="match status" value="1"/>
</dbReference>
<keyword evidence="4 10" id="KW-0863">Zinc-finger</keyword>
<dbReference type="InterPro" id="IPR059161">
    <property type="entry name" value="Znf-C2H2_STOP1/2_3rd"/>
</dbReference>
<gene>
    <name evidence="13" type="ORF">VNO78_05459</name>
</gene>
<dbReference type="EMBL" id="JAYMYS010000002">
    <property type="protein sequence ID" value="KAK7404513.1"/>
    <property type="molecule type" value="Genomic_DNA"/>
</dbReference>
<evidence type="ECO:0000256" key="3">
    <source>
        <dbReference type="ARBA" id="ARBA00022737"/>
    </source>
</evidence>
<evidence type="ECO:0000256" key="5">
    <source>
        <dbReference type="ARBA" id="ARBA00022833"/>
    </source>
</evidence>
<dbReference type="InterPro" id="IPR013087">
    <property type="entry name" value="Znf_C2H2_type"/>
</dbReference>
<dbReference type="PROSITE" id="PS00028">
    <property type="entry name" value="ZINC_FINGER_C2H2_1"/>
    <property type="match status" value="1"/>
</dbReference>
<evidence type="ECO:0000313" key="13">
    <source>
        <dbReference type="EMBL" id="KAK7404513.1"/>
    </source>
</evidence>
<comment type="similarity">
    <text evidence="9">Belongs to the WIP C2H2-type zinc-finger protein family.</text>
</comment>
<evidence type="ECO:0000256" key="2">
    <source>
        <dbReference type="ARBA" id="ARBA00022723"/>
    </source>
</evidence>
<proteinExistence type="inferred from homology"/>
<evidence type="ECO:0000256" key="6">
    <source>
        <dbReference type="ARBA" id="ARBA00023015"/>
    </source>
</evidence>
<keyword evidence="7" id="KW-0804">Transcription</keyword>
<comment type="subcellular location">
    <subcellularLocation>
        <location evidence="1">Nucleus</location>
    </subcellularLocation>
</comment>
<feature type="compositionally biased region" description="Polar residues" evidence="11">
    <location>
        <begin position="50"/>
        <end position="63"/>
    </location>
</feature>
<reference evidence="13 14" key="1">
    <citation type="submission" date="2024-01" db="EMBL/GenBank/DDBJ databases">
        <title>The genomes of 5 underutilized Papilionoideae crops provide insights into root nodulation and disease resistanc.</title>
        <authorList>
            <person name="Jiang F."/>
        </authorList>
    </citation>
    <scope>NUCLEOTIDE SEQUENCE [LARGE SCALE GENOMIC DNA]</scope>
    <source>
        <strain evidence="13">DUOXIRENSHENG_FW03</strain>
        <tissue evidence="13">Leaves</tissue>
    </source>
</reference>
<dbReference type="PANTHER" id="PTHR45878:SF1">
    <property type="entry name" value="ZINC FINGER PROTEIN WIP2"/>
    <property type="match status" value="1"/>
</dbReference>
<protein>
    <recommendedName>
        <fullName evidence="12">C2H2-type domain-containing protein</fullName>
    </recommendedName>
</protein>
<keyword evidence="2" id="KW-0479">Metal-binding</keyword>
<evidence type="ECO:0000256" key="11">
    <source>
        <dbReference type="SAM" id="MobiDB-lite"/>
    </source>
</evidence>
<keyword evidence="8" id="KW-0539">Nucleus</keyword>
<dbReference type="GO" id="GO:0005634">
    <property type="term" value="C:nucleus"/>
    <property type="evidence" value="ECO:0007669"/>
    <property type="project" value="UniProtKB-SubCell"/>
</dbReference>
<dbReference type="InterPro" id="IPR043584">
    <property type="entry name" value="WIP1/2/3/4/5/6"/>
</dbReference>
<keyword evidence="5" id="KW-0862">Zinc</keyword>
<evidence type="ECO:0000256" key="4">
    <source>
        <dbReference type="ARBA" id="ARBA00022771"/>
    </source>
</evidence>
<organism evidence="13 14">
    <name type="scientific">Psophocarpus tetragonolobus</name>
    <name type="common">Winged bean</name>
    <name type="synonym">Dolichos tetragonolobus</name>
    <dbReference type="NCBI Taxonomy" id="3891"/>
    <lineage>
        <taxon>Eukaryota</taxon>
        <taxon>Viridiplantae</taxon>
        <taxon>Streptophyta</taxon>
        <taxon>Embryophyta</taxon>
        <taxon>Tracheophyta</taxon>
        <taxon>Spermatophyta</taxon>
        <taxon>Magnoliopsida</taxon>
        <taxon>eudicotyledons</taxon>
        <taxon>Gunneridae</taxon>
        <taxon>Pentapetalae</taxon>
        <taxon>rosids</taxon>
        <taxon>fabids</taxon>
        <taxon>Fabales</taxon>
        <taxon>Fabaceae</taxon>
        <taxon>Papilionoideae</taxon>
        <taxon>50 kb inversion clade</taxon>
        <taxon>NPAAA clade</taxon>
        <taxon>indigoferoid/millettioid clade</taxon>
        <taxon>Phaseoleae</taxon>
        <taxon>Psophocarpus</taxon>
    </lineage>
</organism>
<dbReference type="AlphaFoldDB" id="A0AAN9XQW0"/>
<dbReference type="GO" id="GO:0008270">
    <property type="term" value="F:zinc ion binding"/>
    <property type="evidence" value="ECO:0007669"/>
    <property type="project" value="UniProtKB-KW"/>
</dbReference>
<comment type="caution">
    <text evidence="13">The sequence shown here is derived from an EMBL/GenBank/DDBJ whole genome shotgun (WGS) entry which is preliminary data.</text>
</comment>
<sequence>MTNSYTSNDLHFWLDLNSPCLLSSPSLSSSSSPSNNPPFYFPSNYHNNDTSRISSTQFQSSPPQAKALPLLHLRHEEEEEVEEEDLESSFSAMEVDKKKKELSTSSSYLEEEDTVALQLGLPSTSASADVASNLHSTEISDKEEKVITDASGLLSNRINRGQYWIPTSAQILIGPTQFACPLCFKTFNRYNNMQMHMWGHGSQYRKGPESLRGTQPTAMLRLPCYCCAAGCKNNIDHPRAKPLKDFRTLQTHYKRKHGTKPFVCRKCCKSFAVRGDWRTHEKNCGKRWYCSCGSDFKHKRSLKDHIKAFGYGHTADGNDCNLDQDDDQVGSEIEQEN</sequence>
<dbReference type="GO" id="GO:0003700">
    <property type="term" value="F:DNA-binding transcription factor activity"/>
    <property type="evidence" value="ECO:0007669"/>
    <property type="project" value="InterPro"/>
</dbReference>
<dbReference type="Gene3D" id="3.30.160.60">
    <property type="entry name" value="Classic Zinc Finger"/>
    <property type="match status" value="1"/>
</dbReference>
<dbReference type="Pfam" id="PF22995">
    <property type="entry name" value="C2CH-3rd_BIRD-IDD"/>
    <property type="match status" value="1"/>
</dbReference>
<accession>A0AAN9XQW0</accession>
<evidence type="ECO:0000259" key="12">
    <source>
        <dbReference type="PROSITE" id="PS50157"/>
    </source>
</evidence>
<feature type="compositionally biased region" description="Low complexity" evidence="11">
    <location>
        <begin position="24"/>
        <end position="34"/>
    </location>
</feature>
<dbReference type="PANTHER" id="PTHR45878">
    <property type="entry name" value="ZINC FINGER PROTEIN WIP2"/>
    <property type="match status" value="1"/>
</dbReference>
<dbReference type="InterPro" id="IPR055187">
    <property type="entry name" value="C2CH-3rd_BIRD-IDD"/>
</dbReference>
<evidence type="ECO:0000256" key="10">
    <source>
        <dbReference type="PROSITE-ProRule" id="PRU00042"/>
    </source>
</evidence>
<dbReference type="Pfam" id="PF23115">
    <property type="entry name" value="zf-C2H2_STOP2_3rd"/>
    <property type="match status" value="1"/>
</dbReference>
<feature type="region of interest" description="Disordered" evidence="11">
    <location>
        <begin position="24"/>
        <end position="64"/>
    </location>
</feature>
<evidence type="ECO:0000256" key="1">
    <source>
        <dbReference type="ARBA" id="ARBA00004123"/>
    </source>
</evidence>
<dbReference type="FunFam" id="3.30.160.60:FF:000523">
    <property type="entry name" value="Zinc finger protein WIP2"/>
    <property type="match status" value="1"/>
</dbReference>
<name>A0AAN9XQW0_PSOTE</name>
<keyword evidence="6" id="KW-0805">Transcription regulation</keyword>
<evidence type="ECO:0000313" key="14">
    <source>
        <dbReference type="Proteomes" id="UP001386955"/>
    </source>
</evidence>
<evidence type="ECO:0000256" key="8">
    <source>
        <dbReference type="ARBA" id="ARBA00023242"/>
    </source>
</evidence>
<evidence type="ECO:0000256" key="7">
    <source>
        <dbReference type="ARBA" id="ARBA00023163"/>
    </source>
</evidence>
<feature type="domain" description="C2H2-type" evidence="12">
    <location>
        <begin position="178"/>
        <end position="205"/>
    </location>
</feature>
<evidence type="ECO:0000256" key="9">
    <source>
        <dbReference type="ARBA" id="ARBA00023452"/>
    </source>
</evidence>
<dbReference type="SUPFAM" id="SSF57667">
    <property type="entry name" value="beta-beta-alpha zinc fingers"/>
    <property type="match status" value="1"/>
</dbReference>
<dbReference type="Proteomes" id="UP001386955">
    <property type="component" value="Unassembled WGS sequence"/>
</dbReference>
<keyword evidence="3" id="KW-0677">Repeat</keyword>
<dbReference type="InterPro" id="IPR036236">
    <property type="entry name" value="Znf_C2H2_sf"/>
</dbReference>
<keyword evidence="14" id="KW-1185">Reference proteome</keyword>